<dbReference type="InterPro" id="IPR036390">
    <property type="entry name" value="WH_DNA-bd_sf"/>
</dbReference>
<keyword evidence="4 6" id="KW-0092">Biotin</keyword>
<dbReference type="PROSITE" id="PS51733">
    <property type="entry name" value="BPL_LPL_CATALYTIC"/>
    <property type="match status" value="1"/>
</dbReference>
<comment type="similarity">
    <text evidence="6">Belongs to the biotin--protein ligase family.</text>
</comment>
<protein>
    <recommendedName>
        <fullName evidence="6">Bifunctional ligase/repressor BirA</fullName>
    </recommendedName>
    <alternativeName>
        <fullName evidence="6">Biotin--[acetyl-CoA-carboxylase] ligase</fullName>
        <ecNumber evidence="6">6.3.4.15</ecNumber>
    </alternativeName>
    <alternativeName>
        <fullName evidence="6">Biotin--protein ligase</fullName>
    </alternativeName>
    <alternativeName>
        <fullName evidence="6">Biotin-[acetyl-CoA carboxylase] synthetase</fullName>
    </alternativeName>
</protein>
<keyword evidence="6" id="KW-0678">Repressor</keyword>
<dbReference type="CDD" id="cd16442">
    <property type="entry name" value="BPL"/>
    <property type="match status" value="1"/>
</dbReference>
<dbReference type="Pfam" id="PF08279">
    <property type="entry name" value="HTH_11"/>
    <property type="match status" value="1"/>
</dbReference>
<comment type="function">
    <text evidence="6">Acts both as a biotin--[acetyl-CoA-carboxylase] ligase and a repressor.</text>
</comment>
<keyword evidence="6" id="KW-0805">Transcription regulation</keyword>
<reference evidence="8 9" key="1">
    <citation type="submission" date="2019-07" db="EMBL/GenBank/DDBJ databases">
        <title>Description of 53C-WASEF.</title>
        <authorList>
            <person name="Pitt A."/>
            <person name="Hahn M.W."/>
        </authorList>
    </citation>
    <scope>NUCLEOTIDE SEQUENCE [LARGE SCALE GENOMIC DNA]</scope>
    <source>
        <strain evidence="8 9">53C-WASEF</strain>
    </source>
</reference>
<dbReference type="PANTHER" id="PTHR12835:SF5">
    <property type="entry name" value="BIOTIN--PROTEIN LIGASE"/>
    <property type="match status" value="1"/>
</dbReference>
<dbReference type="GO" id="GO:0005524">
    <property type="term" value="F:ATP binding"/>
    <property type="evidence" value="ECO:0007669"/>
    <property type="project" value="UniProtKB-UniRule"/>
</dbReference>
<dbReference type="InterPro" id="IPR004408">
    <property type="entry name" value="Biotin_CoA_COase_ligase"/>
</dbReference>
<dbReference type="NCBIfam" id="TIGR00121">
    <property type="entry name" value="birA_ligase"/>
    <property type="match status" value="1"/>
</dbReference>
<dbReference type="InterPro" id="IPR003142">
    <property type="entry name" value="BPL_C"/>
</dbReference>
<sequence length="337" mass="37441">MKKNTPSAPPETVILTELIAAEPEFVSGSTLAKKLGISRVAIWQYMEKLREQGFAFEAVRARGYRLTARPAGLSAALVQAYRRDRAGDFPMQLLAEIDSTNDEAARQLAAGKEAPFAIIAQRQTKGRGRFGRVWHSEDNGNLYASFAFRPRLEPARMQMFTLWMGANVCELVANFCRTAPGLKWPNDLLFDGRKAGGMLTEARMDADQIRDLVFGLGLNVNSPAGGWPADLEDRAVSLAEHTRQPLDLNKFTAALIGRVLQAYDRFVDGSYATTFADLWNRYDVLRNRPVAVLTPTQRVAGIALGIDDEGSFMVRTDKGRTERFRAGEVTLEKPVRN</sequence>
<dbReference type="GO" id="GO:0003677">
    <property type="term" value="F:DNA binding"/>
    <property type="evidence" value="ECO:0007669"/>
    <property type="project" value="UniProtKB-UniRule"/>
</dbReference>
<dbReference type="OrthoDB" id="9807064at2"/>
<dbReference type="EC" id="6.3.4.15" evidence="6"/>
<evidence type="ECO:0000259" key="7">
    <source>
        <dbReference type="PROSITE" id="PS51733"/>
    </source>
</evidence>
<evidence type="ECO:0000313" key="8">
    <source>
        <dbReference type="EMBL" id="TSJ79093.1"/>
    </source>
</evidence>
<feature type="DNA-binding region" description="H-T-H motif" evidence="6">
    <location>
        <begin position="28"/>
        <end position="47"/>
    </location>
</feature>
<proteinExistence type="inferred from homology"/>
<organism evidence="8 9">
    <name type="scientific">Rariglobus hedericola</name>
    <dbReference type="NCBI Taxonomy" id="2597822"/>
    <lineage>
        <taxon>Bacteria</taxon>
        <taxon>Pseudomonadati</taxon>
        <taxon>Verrucomicrobiota</taxon>
        <taxon>Opitutia</taxon>
        <taxon>Opitutales</taxon>
        <taxon>Opitutaceae</taxon>
        <taxon>Rariglobus</taxon>
    </lineage>
</organism>
<dbReference type="Pfam" id="PF02237">
    <property type="entry name" value="BPL_C"/>
    <property type="match status" value="1"/>
</dbReference>
<comment type="catalytic activity">
    <reaction evidence="5 6">
        <text>biotin + L-lysyl-[protein] + ATP = N(6)-biotinyl-L-lysyl-[protein] + AMP + diphosphate + H(+)</text>
        <dbReference type="Rhea" id="RHEA:11756"/>
        <dbReference type="Rhea" id="RHEA-COMP:9752"/>
        <dbReference type="Rhea" id="RHEA-COMP:10505"/>
        <dbReference type="ChEBI" id="CHEBI:15378"/>
        <dbReference type="ChEBI" id="CHEBI:29969"/>
        <dbReference type="ChEBI" id="CHEBI:30616"/>
        <dbReference type="ChEBI" id="CHEBI:33019"/>
        <dbReference type="ChEBI" id="CHEBI:57586"/>
        <dbReference type="ChEBI" id="CHEBI:83144"/>
        <dbReference type="ChEBI" id="CHEBI:456215"/>
        <dbReference type="EC" id="6.3.4.15"/>
    </reaction>
</comment>
<feature type="binding site" evidence="6">
    <location>
        <begin position="99"/>
        <end position="101"/>
    </location>
    <ligand>
        <name>biotin</name>
        <dbReference type="ChEBI" id="CHEBI:57586"/>
    </ligand>
</feature>
<evidence type="ECO:0000256" key="1">
    <source>
        <dbReference type="ARBA" id="ARBA00022598"/>
    </source>
</evidence>
<feature type="binding site" evidence="6">
    <location>
        <begin position="127"/>
        <end position="129"/>
    </location>
    <ligand>
        <name>biotin</name>
        <dbReference type="ChEBI" id="CHEBI:57586"/>
    </ligand>
</feature>
<comment type="caution">
    <text evidence="8">The sequence shown here is derived from an EMBL/GenBank/DDBJ whole genome shotgun (WGS) entry which is preliminary data.</text>
</comment>
<gene>
    <name evidence="6" type="primary">birA</name>
    <name evidence="8" type="ORF">FPL22_07320</name>
</gene>
<dbReference type="RefSeq" id="WP_144229436.1">
    <property type="nucleotide sequence ID" value="NZ_CBCRVV010000005.1"/>
</dbReference>
<dbReference type="InterPro" id="IPR004143">
    <property type="entry name" value="BPL_LPL_catalytic"/>
</dbReference>
<feature type="domain" description="BPL/LPL catalytic" evidence="7">
    <location>
        <begin position="86"/>
        <end position="267"/>
    </location>
</feature>
<dbReference type="InterPro" id="IPR045864">
    <property type="entry name" value="aa-tRNA-synth_II/BPL/LPL"/>
</dbReference>
<name>A0A556QR43_9BACT</name>
<dbReference type="Gene3D" id="1.10.10.10">
    <property type="entry name" value="Winged helix-like DNA-binding domain superfamily/Winged helix DNA-binding domain"/>
    <property type="match status" value="1"/>
</dbReference>
<dbReference type="InterPro" id="IPR008988">
    <property type="entry name" value="Transcriptional_repressor_C"/>
</dbReference>
<dbReference type="PANTHER" id="PTHR12835">
    <property type="entry name" value="BIOTIN PROTEIN LIGASE"/>
    <property type="match status" value="1"/>
</dbReference>
<evidence type="ECO:0000256" key="3">
    <source>
        <dbReference type="ARBA" id="ARBA00022840"/>
    </source>
</evidence>
<evidence type="ECO:0000256" key="5">
    <source>
        <dbReference type="ARBA" id="ARBA00047846"/>
    </source>
</evidence>
<dbReference type="InterPro" id="IPR030855">
    <property type="entry name" value="Bifunct_BirA"/>
</dbReference>
<dbReference type="GO" id="GO:0004077">
    <property type="term" value="F:biotin--[biotin carboxyl-carrier protein] ligase activity"/>
    <property type="evidence" value="ECO:0007669"/>
    <property type="project" value="UniProtKB-UniRule"/>
</dbReference>
<evidence type="ECO:0000256" key="4">
    <source>
        <dbReference type="ARBA" id="ARBA00023267"/>
    </source>
</evidence>
<dbReference type="Pfam" id="PF03099">
    <property type="entry name" value="BPL_LplA_LipB"/>
    <property type="match status" value="1"/>
</dbReference>
<dbReference type="Gene3D" id="2.30.30.100">
    <property type="match status" value="1"/>
</dbReference>
<keyword evidence="6" id="KW-0804">Transcription</keyword>
<evidence type="ECO:0000256" key="6">
    <source>
        <dbReference type="HAMAP-Rule" id="MF_00978"/>
    </source>
</evidence>
<dbReference type="SUPFAM" id="SSF55681">
    <property type="entry name" value="Class II aaRS and biotin synthetases"/>
    <property type="match status" value="1"/>
</dbReference>
<keyword evidence="3 6" id="KW-0067">ATP-binding</keyword>
<dbReference type="GO" id="GO:0006355">
    <property type="term" value="P:regulation of DNA-templated transcription"/>
    <property type="evidence" value="ECO:0007669"/>
    <property type="project" value="UniProtKB-UniRule"/>
</dbReference>
<keyword evidence="2 6" id="KW-0547">Nucleotide-binding</keyword>
<accession>A0A556QR43</accession>
<keyword evidence="1 6" id="KW-0436">Ligase</keyword>
<dbReference type="HAMAP" id="MF_00978">
    <property type="entry name" value="Bifunct_BirA"/>
    <property type="match status" value="1"/>
</dbReference>
<dbReference type="Proteomes" id="UP000315648">
    <property type="component" value="Unassembled WGS sequence"/>
</dbReference>
<dbReference type="EMBL" id="VMBG01000001">
    <property type="protein sequence ID" value="TSJ79093.1"/>
    <property type="molecule type" value="Genomic_DNA"/>
</dbReference>
<dbReference type="SUPFAM" id="SSF50037">
    <property type="entry name" value="C-terminal domain of transcriptional repressors"/>
    <property type="match status" value="1"/>
</dbReference>
<keyword evidence="6" id="KW-0238">DNA-binding</keyword>
<feature type="binding site" evidence="6">
    <location>
        <position position="194"/>
    </location>
    <ligand>
        <name>biotin</name>
        <dbReference type="ChEBI" id="CHEBI:57586"/>
    </ligand>
</feature>
<dbReference type="InterPro" id="IPR036388">
    <property type="entry name" value="WH-like_DNA-bd_sf"/>
</dbReference>
<dbReference type="Gene3D" id="3.30.930.10">
    <property type="entry name" value="Bira Bifunctional Protein, Domain 2"/>
    <property type="match status" value="1"/>
</dbReference>
<evidence type="ECO:0000256" key="2">
    <source>
        <dbReference type="ARBA" id="ARBA00022741"/>
    </source>
</evidence>
<keyword evidence="9" id="KW-1185">Reference proteome</keyword>
<feature type="binding site" evidence="6">
    <location>
        <position position="123"/>
    </location>
    <ligand>
        <name>biotin</name>
        <dbReference type="ChEBI" id="CHEBI:57586"/>
    </ligand>
</feature>
<dbReference type="SUPFAM" id="SSF46785">
    <property type="entry name" value="Winged helix' DNA-binding domain"/>
    <property type="match status" value="1"/>
</dbReference>
<dbReference type="AlphaFoldDB" id="A0A556QR43"/>
<dbReference type="GO" id="GO:0005737">
    <property type="term" value="C:cytoplasm"/>
    <property type="evidence" value="ECO:0007669"/>
    <property type="project" value="TreeGrafter"/>
</dbReference>
<evidence type="ECO:0000313" key="9">
    <source>
        <dbReference type="Proteomes" id="UP000315648"/>
    </source>
</evidence>
<dbReference type="InterPro" id="IPR013196">
    <property type="entry name" value="HTH_11"/>
</dbReference>